<accession>A0A430Q7M1</accession>
<dbReference type="EMBL" id="QMKO01002389">
    <property type="protein sequence ID" value="RTG83675.1"/>
    <property type="molecule type" value="Genomic_DNA"/>
</dbReference>
<keyword evidence="2" id="KW-1185">Reference proteome</keyword>
<protein>
    <submittedName>
        <fullName evidence="1">Uncharacterized protein</fullName>
    </submittedName>
</protein>
<proteinExistence type="predicted"/>
<evidence type="ECO:0000313" key="1">
    <source>
        <dbReference type="EMBL" id="RTG83675.1"/>
    </source>
</evidence>
<comment type="caution">
    <text evidence="1">The sequence shown here is derived from an EMBL/GenBank/DDBJ whole genome shotgun (WGS) entry which is preliminary data.</text>
</comment>
<evidence type="ECO:0000313" key="2">
    <source>
        <dbReference type="Proteomes" id="UP000290809"/>
    </source>
</evidence>
<gene>
    <name evidence="1" type="ORF">DC041_0004472</name>
</gene>
<dbReference type="Proteomes" id="UP000290809">
    <property type="component" value="Unassembled WGS sequence"/>
</dbReference>
<name>A0A430Q7M1_SCHBO</name>
<reference evidence="1 2" key="1">
    <citation type="journal article" date="2019" name="PLoS Pathog.">
        <title>Genome sequence of the bovine parasite Schistosoma bovis Tanzania.</title>
        <authorList>
            <person name="Oey H."/>
            <person name="Zakrzewski M."/>
            <person name="Gobert G."/>
            <person name="Gravermann K."/>
            <person name="Stoye J."/>
            <person name="Jones M."/>
            <person name="Mcmanus D."/>
            <person name="Krause L."/>
        </authorList>
    </citation>
    <scope>NUCLEOTIDE SEQUENCE [LARGE SCALE GENOMIC DNA]</scope>
    <source>
        <strain evidence="1 2">TAN1997</strain>
    </source>
</reference>
<organism evidence="1 2">
    <name type="scientific">Schistosoma bovis</name>
    <name type="common">Blood fluke</name>
    <dbReference type="NCBI Taxonomy" id="6184"/>
    <lineage>
        <taxon>Eukaryota</taxon>
        <taxon>Metazoa</taxon>
        <taxon>Spiralia</taxon>
        <taxon>Lophotrochozoa</taxon>
        <taxon>Platyhelminthes</taxon>
        <taxon>Trematoda</taxon>
        <taxon>Digenea</taxon>
        <taxon>Strigeidida</taxon>
        <taxon>Schistosomatoidea</taxon>
        <taxon>Schistosomatidae</taxon>
        <taxon>Schistosoma</taxon>
    </lineage>
</organism>
<dbReference type="AlphaFoldDB" id="A0A430Q7M1"/>
<sequence>MAFVQKLYLLHAVIIQYVNCLGHSLVNVWNALNHFHGVGMVMNVVQNNAVGSDV</sequence>